<sequence length="360" mass="40113">MKFPKITIAYLCALTVLSCGKDNLGQGEIKSVEIQKEIDEEEIQADEIDAGTDTESELDEILESQKNNQEENPSPGDTSASVPEMGCFTKGGSAEEIGLKTWCWEDSTIPEYSNKKGVLFSDGQLKVDSECYEKQVSVEDGQIKFSLNPTYPAVEDWCSRDFNMRAEISTQPWKVNHSKGTEEWFGWSYTFGSDYIIDKSNHWLFFQVHPGVVGESPHTELMIIKDGQINGHNAGEIFVINAANGKDYHPTGITPKAGETFNIVVHAVWGDTSNGLLQVWINGQSLYNKQVATIYKAYPWGGNAKWGIYKWPWADAEAVALSQNQGISHLETFMGPLRMITRKPGDLDYGKDSYALVSPN</sequence>
<organism evidence="2 3">
    <name type="scientific">Zobellia barbeyronii</name>
    <dbReference type="NCBI Taxonomy" id="2748009"/>
    <lineage>
        <taxon>Bacteria</taxon>
        <taxon>Pseudomonadati</taxon>
        <taxon>Bacteroidota</taxon>
        <taxon>Flavobacteriia</taxon>
        <taxon>Flavobacteriales</taxon>
        <taxon>Flavobacteriaceae</taxon>
        <taxon>Zobellia</taxon>
    </lineage>
</organism>
<dbReference type="Pfam" id="PF14099">
    <property type="entry name" value="Polysacc_lyase"/>
    <property type="match status" value="1"/>
</dbReference>
<feature type="region of interest" description="Disordered" evidence="1">
    <location>
        <begin position="38"/>
        <end position="57"/>
    </location>
</feature>
<name>A0ABS5WJH7_9FLAO</name>
<dbReference type="RefSeq" id="WP_214613484.1">
    <property type="nucleotide sequence ID" value="NZ_JACATN010000008.1"/>
</dbReference>
<keyword evidence="3" id="KW-1185">Reference proteome</keyword>
<accession>A0ABS5WJH7</accession>
<reference evidence="3" key="2">
    <citation type="submission" date="2023-07" db="EMBL/GenBank/DDBJ databases">
        <title>Zobellia barbeyronii sp. nov., a new marine flavobacterium, isolated from green and red algae.</title>
        <authorList>
            <person name="Nedashkovskaya O.I."/>
            <person name="Otstavnykh N."/>
            <person name="Zhukova N."/>
            <person name="Guzev K."/>
            <person name="Chausova V."/>
            <person name="Tekutyeva L."/>
            <person name="Mikhailov V."/>
            <person name="Isaeva M."/>
        </authorList>
    </citation>
    <scope>NUCLEOTIDE SEQUENCE [LARGE SCALE GENOMIC DNA]</scope>
    <source>
        <strain evidence="3">KMM 6746</strain>
    </source>
</reference>
<dbReference type="GO" id="GO:0016829">
    <property type="term" value="F:lyase activity"/>
    <property type="evidence" value="ECO:0007669"/>
    <property type="project" value="UniProtKB-KW"/>
</dbReference>
<keyword evidence="2" id="KW-0456">Lyase</keyword>
<dbReference type="EMBL" id="JACATN010000008">
    <property type="protein sequence ID" value="MBT2163548.1"/>
    <property type="molecule type" value="Genomic_DNA"/>
</dbReference>
<protein>
    <submittedName>
        <fullName evidence="2">Heparin lyase I family protein</fullName>
    </submittedName>
</protein>
<feature type="compositionally biased region" description="Polar residues" evidence="1">
    <location>
        <begin position="65"/>
        <end position="81"/>
    </location>
</feature>
<comment type="caution">
    <text evidence="2">The sequence shown here is derived from an EMBL/GenBank/DDBJ whole genome shotgun (WGS) entry which is preliminary data.</text>
</comment>
<dbReference type="PROSITE" id="PS51257">
    <property type="entry name" value="PROKAR_LIPOPROTEIN"/>
    <property type="match status" value="1"/>
</dbReference>
<evidence type="ECO:0000256" key="1">
    <source>
        <dbReference type="SAM" id="MobiDB-lite"/>
    </source>
</evidence>
<proteinExistence type="predicted"/>
<evidence type="ECO:0000313" key="2">
    <source>
        <dbReference type="EMBL" id="MBT2163548.1"/>
    </source>
</evidence>
<dbReference type="InterPro" id="IPR025975">
    <property type="entry name" value="Polysacc_lyase"/>
</dbReference>
<evidence type="ECO:0000313" key="3">
    <source>
        <dbReference type="Proteomes" id="UP000740413"/>
    </source>
</evidence>
<feature type="region of interest" description="Disordered" evidence="1">
    <location>
        <begin position="65"/>
        <end position="87"/>
    </location>
</feature>
<reference evidence="2 3" key="1">
    <citation type="submission" date="2020-06" db="EMBL/GenBank/DDBJ databases">
        <authorList>
            <person name="Isaeva M.P."/>
            <person name="Chernysheva N.Y."/>
        </authorList>
    </citation>
    <scope>NUCLEOTIDE SEQUENCE [LARGE SCALE GENOMIC DNA]</scope>
    <source>
        <strain evidence="2 3">KMM 6746</strain>
    </source>
</reference>
<dbReference type="Proteomes" id="UP000740413">
    <property type="component" value="Unassembled WGS sequence"/>
</dbReference>
<dbReference type="Gene3D" id="2.60.120.200">
    <property type="match status" value="1"/>
</dbReference>
<gene>
    <name evidence="2" type="ORF">HW347_19915</name>
</gene>